<gene>
    <name evidence="6" type="ORF">ACFO0A_04250</name>
</gene>
<dbReference type="GO" id="GO:0016491">
    <property type="term" value="F:oxidoreductase activity"/>
    <property type="evidence" value="ECO:0007669"/>
    <property type="project" value="UniProtKB-KW"/>
</dbReference>
<dbReference type="SUPFAM" id="SSF50475">
    <property type="entry name" value="FMN-binding split barrel"/>
    <property type="match status" value="1"/>
</dbReference>
<evidence type="ECO:0000259" key="5">
    <source>
        <dbReference type="SMART" id="SM00903"/>
    </source>
</evidence>
<keyword evidence="2" id="KW-0285">Flavoprotein</keyword>
<dbReference type="EC" id="1.5.1.-" evidence="6"/>
<evidence type="ECO:0000313" key="7">
    <source>
        <dbReference type="Proteomes" id="UP001595828"/>
    </source>
</evidence>
<dbReference type="Gene3D" id="2.30.110.10">
    <property type="entry name" value="Electron Transport, Fmn-binding Protein, Chain A"/>
    <property type="match status" value="1"/>
</dbReference>
<dbReference type="EMBL" id="JBHSDR010000003">
    <property type="protein sequence ID" value="MFC4294266.1"/>
    <property type="molecule type" value="Genomic_DNA"/>
</dbReference>
<reference evidence="7" key="1">
    <citation type="journal article" date="2019" name="Int. J. Syst. Evol. Microbiol.">
        <title>The Global Catalogue of Microorganisms (GCM) 10K type strain sequencing project: providing services to taxonomists for standard genome sequencing and annotation.</title>
        <authorList>
            <consortium name="The Broad Institute Genomics Platform"/>
            <consortium name="The Broad Institute Genome Sequencing Center for Infectious Disease"/>
            <person name="Wu L."/>
            <person name="Ma J."/>
        </authorList>
    </citation>
    <scope>NUCLEOTIDE SEQUENCE [LARGE SCALE GENOMIC DNA]</scope>
    <source>
        <strain evidence="7">CGMCC 1.12989</strain>
    </source>
</reference>
<evidence type="ECO:0000256" key="4">
    <source>
        <dbReference type="ARBA" id="ARBA00038054"/>
    </source>
</evidence>
<dbReference type="PANTHER" id="PTHR33798">
    <property type="entry name" value="FLAVOPROTEIN OXYGENASE"/>
    <property type="match status" value="1"/>
</dbReference>
<comment type="similarity">
    <text evidence="4">Belongs to the flavoredoxin family.</text>
</comment>
<evidence type="ECO:0000256" key="3">
    <source>
        <dbReference type="ARBA" id="ARBA00022643"/>
    </source>
</evidence>
<dbReference type="RefSeq" id="WP_379537725.1">
    <property type="nucleotide sequence ID" value="NZ_JBHSDR010000003.1"/>
</dbReference>
<dbReference type="InterPro" id="IPR002563">
    <property type="entry name" value="Flavin_Rdtase-like_dom"/>
</dbReference>
<dbReference type="InterPro" id="IPR012349">
    <property type="entry name" value="Split_barrel_FMN-bd"/>
</dbReference>
<dbReference type="Pfam" id="PF01613">
    <property type="entry name" value="Flavin_Reduct"/>
    <property type="match status" value="1"/>
</dbReference>
<keyword evidence="6" id="KW-0560">Oxidoreductase</keyword>
<comment type="cofactor">
    <cofactor evidence="1">
        <name>FMN</name>
        <dbReference type="ChEBI" id="CHEBI:58210"/>
    </cofactor>
</comment>
<keyword evidence="7" id="KW-1185">Reference proteome</keyword>
<dbReference type="SMART" id="SM00903">
    <property type="entry name" value="Flavin_Reduct"/>
    <property type="match status" value="1"/>
</dbReference>
<feature type="domain" description="Flavin reductase like" evidence="5">
    <location>
        <begin position="21"/>
        <end position="174"/>
    </location>
</feature>
<dbReference type="PANTHER" id="PTHR33798:SF5">
    <property type="entry name" value="FLAVIN REDUCTASE LIKE DOMAIN-CONTAINING PROTEIN"/>
    <property type="match status" value="1"/>
</dbReference>
<comment type="caution">
    <text evidence="6">The sequence shown here is derived from an EMBL/GenBank/DDBJ whole genome shotgun (WGS) entry which is preliminary data.</text>
</comment>
<accession>A0ABV8RPT8</accession>
<evidence type="ECO:0000256" key="2">
    <source>
        <dbReference type="ARBA" id="ARBA00022630"/>
    </source>
</evidence>
<protein>
    <submittedName>
        <fullName evidence="6">Flavin reductase family protein</fullName>
        <ecNumber evidence="6">1.5.1.-</ecNumber>
    </submittedName>
</protein>
<organism evidence="6 7">
    <name type="scientific">Novosphingobium tardum</name>
    <dbReference type="NCBI Taxonomy" id="1538021"/>
    <lineage>
        <taxon>Bacteria</taxon>
        <taxon>Pseudomonadati</taxon>
        <taxon>Pseudomonadota</taxon>
        <taxon>Alphaproteobacteria</taxon>
        <taxon>Sphingomonadales</taxon>
        <taxon>Sphingomonadaceae</taxon>
        <taxon>Novosphingobium</taxon>
    </lineage>
</organism>
<evidence type="ECO:0000313" key="6">
    <source>
        <dbReference type="EMBL" id="MFC4294266.1"/>
    </source>
</evidence>
<dbReference type="Proteomes" id="UP001595828">
    <property type="component" value="Unassembled WGS sequence"/>
</dbReference>
<proteinExistence type="inferred from homology"/>
<keyword evidence="3" id="KW-0288">FMN</keyword>
<sequence>MHWNMADLRPADRYRLIVNTVTPRPIAWTVTQGANGGRNCAPHSFFNALADEPPLVVLGLMAHHERGGDKDTARHIRETGEFVIALVSEADAPKMNVTAADAPPGTDELAVAGIETRPALHVKPPLIASAPVNFECRTWQLLDPSPRSTVVIGEILAIHIDDAFMSADGRRIDTQAMHLLGRQHGAGMYVRNTDSFEMKRLAWPLGGD</sequence>
<evidence type="ECO:0000256" key="1">
    <source>
        <dbReference type="ARBA" id="ARBA00001917"/>
    </source>
</evidence>
<name>A0ABV8RPT8_9SPHN</name>